<keyword evidence="2" id="KW-1185">Reference proteome</keyword>
<dbReference type="InterPro" id="IPR009218">
    <property type="entry name" value="HD_phosphohydro"/>
</dbReference>
<proteinExistence type="predicted"/>
<keyword evidence="1" id="KW-0378">Hydrolase</keyword>
<dbReference type="Proteomes" id="UP000182915">
    <property type="component" value="Chromosome I"/>
</dbReference>
<dbReference type="PANTHER" id="PTHR21174:SF0">
    <property type="entry name" value="HD PHOSPHOHYDROLASE FAMILY PROTEIN-RELATED"/>
    <property type="match status" value="1"/>
</dbReference>
<dbReference type="SUPFAM" id="SSF109604">
    <property type="entry name" value="HD-domain/PDEase-like"/>
    <property type="match status" value="1"/>
</dbReference>
<organism evidence="1 2">
    <name type="scientific">Mycolicibacterium rutilum</name>
    <name type="common">Mycobacterium rutilum</name>
    <dbReference type="NCBI Taxonomy" id="370526"/>
    <lineage>
        <taxon>Bacteria</taxon>
        <taxon>Bacillati</taxon>
        <taxon>Actinomycetota</taxon>
        <taxon>Actinomycetes</taxon>
        <taxon>Mycobacteriales</taxon>
        <taxon>Mycobacteriaceae</taxon>
        <taxon>Mycolicibacterium</taxon>
    </lineage>
</organism>
<name>A0A1H6IRX5_MYCRU</name>
<dbReference type="STRING" id="370526.SAMN04489835_0882"/>
<evidence type="ECO:0000313" key="2">
    <source>
        <dbReference type="Proteomes" id="UP000182915"/>
    </source>
</evidence>
<dbReference type="OrthoDB" id="9808993at2"/>
<sequence>MAVHLTEQLRGDLLARWSEPHRRHHTLKHLDEVLDAVGVLARAGIEFDREAVELAAWFHDAVYEIGADDNEDRSAELARRLLPSPVRDEVARLVLVTKSHKADDGDVDAAVLSDADLSVLGSPADRYRAYAHAVREEYAAIPDDVFKPARAQVLSALLDGTIFHTDAGRARWEQQARRNLGDEVAALTQGLPRAGV</sequence>
<dbReference type="GO" id="GO:0016787">
    <property type="term" value="F:hydrolase activity"/>
    <property type="evidence" value="ECO:0007669"/>
    <property type="project" value="UniProtKB-KW"/>
</dbReference>
<accession>A0A1H6IRX5</accession>
<dbReference type="PIRSF" id="PIRSF035170">
    <property type="entry name" value="HD_phosphohydro"/>
    <property type="match status" value="1"/>
</dbReference>
<dbReference type="AlphaFoldDB" id="A0A1H6IRX5"/>
<dbReference type="EMBL" id="LT629971">
    <property type="protein sequence ID" value="SEH51964.1"/>
    <property type="molecule type" value="Genomic_DNA"/>
</dbReference>
<protein>
    <submittedName>
        <fullName evidence="1">Predicted metal-dependent phosphohydrolase, HD superfamily</fullName>
    </submittedName>
</protein>
<dbReference type="PANTHER" id="PTHR21174">
    <property type="match status" value="1"/>
</dbReference>
<evidence type="ECO:0000313" key="1">
    <source>
        <dbReference type="EMBL" id="SEH51964.1"/>
    </source>
</evidence>
<dbReference type="RefSeq" id="WP_083406140.1">
    <property type="nucleotide sequence ID" value="NZ_LT629971.1"/>
</dbReference>
<gene>
    <name evidence="1" type="ORF">SAMN04489835_0882</name>
</gene>
<dbReference type="Gene3D" id="1.10.3210.10">
    <property type="entry name" value="Hypothetical protein af1432"/>
    <property type="match status" value="1"/>
</dbReference>
<reference evidence="2" key="1">
    <citation type="submission" date="2016-10" db="EMBL/GenBank/DDBJ databases">
        <authorList>
            <person name="Varghese N."/>
            <person name="Submissions S."/>
        </authorList>
    </citation>
    <scope>NUCLEOTIDE SEQUENCE [LARGE SCALE GENOMIC DNA]</scope>
    <source>
        <strain evidence="2">DSM 45405</strain>
    </source>
</reference>